<comment type="caution">
    <text evidence="3">The sequence shown here is derived from an EMBL/GenBank/DDBJ whole genome shotgun (WGS) entry which is preliminary data.</text>
</comment>
<keyword evidence="1" id="KW-0677">Repeat</keyword>
<dbReference type="AlphaFoldDB" id="A0A814SGP3"/>
<evidence type="ECO:0000256" key="2">
    <source>
        <dbReference type="ARBA" id="ARBA00022803"/>
    </source>
</evidence>
<dbReference type="Gene3D" id="1.25.40.10">
    <property type="entry name" value="Tetratricopeptide repeat domain"/>
    <property type="match status" value="2"/>
</dbReference>
<dbReference type="InterPro" id="IPR019734">
    <property type="entry name" value="TPR_rpt"/>
</dbReference>
<proteinExistence type="predicted"/>
<evidence type="ECO:0000313" key="3">
    <source>
        <dbReference type="EMBL" id="CAF1147184.1"/>
    </source>
</evidence>
<dbReference type="EMBL" id="CAJNON010000256">
    <property type="protein sequence ID" value="CAF1147184.1"/>
    <property type="molecule type" value="Genomic_DNA"/>
</dbReference>
<dbReference type="OrthoDB" id="440499at2759"/>
<sequence length="196" mass="22969">MLVICDEIHLHSDHPKRALAYDNLGNIYTTIKKYDLSLICLFKAFSIRLKLLPRGHFDYGWNFMQLGRVFIYVKQFECARLCLNVAFDIMSVTVPKNHLNKAEYLLQFGNLNQEQKYFRRALVWYRRALAARLKLLPSDHRDIGVVYEKIGDSLRALGRIEEAVENYQCALKIYIDKLSPDHPFTAHLKETIIHLI</sequence>
<dbReference type="PANTHER" id="PTHR45641">
    <property type="entry name" value="TETRATRICOPEPTIDE REPEAT PROTEIN (AFU_ORTHOLOGUE AFUA_6G03870)"/>
    <property type="match status" value="1"/>
</dbReference>
<dbReference type="SMART" id="SM00028">
    <property type="entry name" value="TPR"/>
    <property type="match status" value="3"/>
</dbReference>
<dbReference type="Pfam" id="PF13374">
    <property type="entry name" value="TPR_10"/>
    <property type="match status" value="3"/>
</dbReference>
<name>A0A814SGP3_9BILA</name>
<evidence type="ECO:0000313" key="4">
    <source>
        <dbReference type="Proteomes" id="UP000663891"/>
    </source>
</evidence>
<protein>
    <submittedName>
        <fullName evidence="3">Uncharacterized protein</fullName>
    </submittedName>
</protein>
<organism evidence="3 4">
    <name type="scientific">Adineta steineri</name>
    <dbReference type="NCBI Taxonomy" id="433720"/>
    <lineage>
        <taxon>Eukaryota</taxon>
        <taxon>Metazoa</taxon>
        <taxon>Spiralia</taxon>
        <taxon>Gnathifera</taxon>
        <taxon>Rotifera</taxon>
        <taxon>Eurotatoria</taxon>
        <taxon>Bdelloidea</taxon>
        <taxon>Adinetida</taxon>
        <taxon>Adinetidae</taxon>
        <taxon>Adineta</taxon>
    </lineage>
</organism>
<reference evidence="3" key="1">
    <citation type="submission" date="2021-02" db="EMBL/GenBank/DDBJ databases">
        <authorList>
            <person name="Nowell W R."/>
        </authorList>
    </citation>
    <scope>NUCLEOTIDE SEQUENCE</scope>
</reference>
<dbReference type="SUPFAM" id="SSF48452">
    <property type="entry name" value="TPR-like"/>
    <property type="match status" value="1"/>
</dbReference>
<dbReference type="Proteomes" id="UP000663891">
    <property type="component" value="Unassembled WGS sequence"/>
</dbReference>
<keyword evidence="2" id="KW-0802">TPR repeat</keyword>
<evidence type="ECO:0000256" key="1">
    <source>
        <dbReference type="ARBA" id="ARBA00022737"/>
    </source>
</evidence>
<accession>A0A814SGP3</accession>
<gene>
    <name evidence="3" type="ORF">VCS650_LOCUS22602</name>
</gene>
<dbReference type="InterPro" id="IPR011990">
    <property type="entry name" value="TPR-like_helical_dom_sf"/>
</dbReference>